<feature type="domain" description="SbsA Ig-like" evidence="11">
    <location>
        <begin position="562"/>
        <end position="661"/>
    </location>
</feature>
<evidence type="ECO:0000313" key="13">
    <source>
        <dbReference type="Proteomes" id="UP000295388"/>
    </source>
</evidence>
<gene>
    <name evidence="12" type="ORF">EV643_107278</name>
</gene>
<feature type="domain" description="Peptidase S8/S53" evidence="10">
    <location>
        <begin position="161"/>
        <end position="409"/>
    </location>
</feature>
<dbReference type="InterPro" id="IPR000209">
    <property type="entry name" value="Peptidase_S8/S53_dom"/>
</dbReference>
<dbReference type="PROSITE" id="PS00137">
    <property type="entry name" value="SUBTILASE_HIS"/>
    <property type="match status" value="1"/>
</dbReference>
<evidence type="ECO:0000256" key="2">
    <source>
        <dbReference type="ARBA" id="ARBA00011073"/>
    </source>
</evidence>
<dbReference type="InterPro" id="IPR050131">
    <property type="entry name" value="Peptidase_S8_subtilisin-like"/>
</dbReference>
<accession>A0A4R6KDX1</accession>
<dbReference type="CDD" id="cd07484">
    <property type="entry name" value="Peptidases_S8_Thermitase_like"/>
    <property type="match status" value="1"/>
</dbReference>
<evidence type="ECO:0000256" key="6">
    <source>
        <dbReference type="ARBA" id="ARBA00022801"/>
    </source>
</evidence>
<evidence type="ECO:0000313" key="12">
    <source>
        <dbReference type="EMBL" id="TDO48648.1"/>
    </source>
</evidence>
<dbReference type="InterPro" id="IPR023827">
    <property type="entry name" value="Peptidase_S8_Asp-AS"/>
</dbReference>
<feature type="active site" description="Charge relay system" evidence="8">
    <location>
        <position position="361"/>
    </location>
</feature>
<feature type="active site" description="Charge relay system" evidence="8">
    <location>
        <position position="167"/>
    </location>
</feature>
<keyword evidence="5" id="KW-0732">Signal</keyword>
<dbReference type="AlphaFoldDB" id="A0A4R6KDX1"/>
<dbReference type="InterPro" id="IPR036852">
    <property type="entry name" value="Peptidase_S8/S53_dom_sf"/>
</dbReference>
<keyword evidence="13" id="KW-1185">Reference proteome</keyword>
<dbReference type="GO" id="GO:0006508">
    <property type="term" value="P:proteolysis"/>
    <property type="evidence" value="ECO:0007669"/>
    <property type="project" value="UniProtKB-KW"/>
</dbReference>
<comment type="caution">
    <text evidence="12">The sequence shown here is derived from an EMBL/GenBank/DDBJ whole genome shotgun (WGS) entry which is preliminary data.</text>
</comment>
<evidence type="ECO:0000256" key="9">
    <source>
        <dbReference type="RuleBase" id="RU003355"/>
    </source>
</evidence>
<dbReference type="Gene3D" id="3.40.50.200">
    <property type="entry name" value="Peptidase S8/S53 domain"/>
    <property type="match status" value="1"/>
</dbReference>
<protein>
    <submittedName>
        <fullName evidence="12">Type VII secretion-associated serine protease mycosin</fullName>
    </submittedName>
</protein>
<dbReference type="PANTHER" id="PTHR43806">
    <property type="entry name" value="PEPTIDASE S8"/>
    <property type="match status" value="1"/>
</dbReference>
<dbReference type="InterPro" id="IPR015500">
    <property type="entry name" value="Peptidase_S8_subtilisin-rel"/>
</dbReference>
<evidence type="ECO:0000256" key="7">
    <source>
        <dbReference type="ARBA" id="ARBA00022825"/>
    </source>
</evidence>
<keyword evidence="6 8" id="KW-0378">Hydrolase</keyword>
<dbReference type="PRINTS" id="PR00723">
    <property type="entry name" value="SUBTILISIN"/>
</dbReference>
<dbReference type="InterPro" id="IPR014755">
    <property type="entry name" value="Cu-Rt/internalin_Ig-like"/>
</dbReference>
<dbReference type="OrthoDB" id="5240330at2"/>
<dbReference type="GO" id="GO:0005576">
    <property type="term" value="C:extracellular region"/>
    <property type="evidence" value="ECO:0007669"/>
    <property type="project" value="UniProtKB-SubCell"/>
</dbReference>
<dbReference type="PANTHER" id="PTHR43806:SF11">
    <property type="entry name" value="CEREVISIN-RELATED"/>
    <property type="match status" value="1"/>
</dbReference>
<dbReference type="InterPro" id="IPR023828">
    <property type="entry name" value="Peptidase_S8_Ser-AS"/>
</dbReference>
<keyword evidence="4 8" id="KW-0645">Protease</keyword>
<comment type="subcellular location">
    <subcellularLocation>
        <location evidence="1">Secreted</location>
    </subcellularLocation>
</comment>
<evidence type="ECO:0000256" key="3">
    <source>
        <dbReference type="ARBA" id="ARBA00022525"/>
    </source>
</evidence>
<comment type="similarity">
    <text evidence="2 8 9">Belongs to the peptidase S8 family.</text>
</comment>
<proteinExistence type="inferred from homology"/>
<dbReference type="Proteomes" id="UP000295388">
    <property type="component" value="Unassembled WGS sequence"/>
</dbReference>
<dbReference type="SUPFAM" id="SSF52743">
    <property type="entry name" value="Subtilisin-like"/>
    <property type="match status" value="1"/>
</dbReference>
<keyword evidence="3" id="KW-0964">Secreted</keyword>
<organism evidence="12 13">
    <name type="scientific">Kribbella caucasensis</name>
    <dbReference type="NCBI Taxonomy" id="2512215"/>
    <lineage>
        <taxon>Bacteria</taxon>
        <taxon>Bacillati</taxon>
        <taxon>Actinomycetota</taxon>
        <taxon>Actinomycetes</taxon>
        <taxon>Propionibacteriales</taxon>
        <taxon>Kribbellaceae</taxon>
        <taxon>Kribbella</taxon>
    </lineage>
</organism>
<evidence type="ECO:0000259" key="11">
    <source>
        <dbReference type="Pfam" id="PF13205"/>
    </source>
</evidence>
<dbReference type="PROSITE" id="PS00138">
    <property type="entry name" value="SUBTILASE_SER"/>
    <property type="match status" value="1"/>
</dbReference>
<sequence length="951" mass="99964">MSIRPALLVKLGVPATLVATTLVTLTGSSVSAAEPKPFYNAFNVPARQLAPAAEAYDPHSVLVKFSPKATSSARKSVLAKHNSRQAATLATDDYVTVTSNGAAPDLLKKLKAEPSVELASLDYIRKADATPNDEYYASDQGYLSTIRMPQAWDISKSAGTQTVAVLDTGVDAGHPELSGRILPGYNALNKTTNTNDDNSHGTMVAGIIAANTNNGRGVAGVAWNARILPVKVLNAEGSGSDSSVVAGINWAASHGARVINMSLGGSSYNSVMHDAVKNAVAKGIVVVAASGNEYSNALHYPASFPETISVGATDNNGVLTTFSSWGDTVDITAPGWHILSTGPRALTDPRYEPYWGGNGTSFSAPMVAGVAALLRNRFPSYTPAQIEARLKSTARDAGPRGIDPFYGAGILDAANALGATWAPEFWAAGPDGNDVPVRATFMSSTSITGAIGTEGEEDWYAAQSAAARKVIVTVTPPAYDSANRAQNLDAVLSVYDDQLRLIGFSDYGESAGATEEVSVTLPVGRSFIMVRNFNGSRDSRPYTIRVSSGTAGGTLVGNRGWVRDTAPVDLAAGVPQDYSPVITFERDVVPSSITPNTVRLLHGKTGAAIPSTSTYDAATKKLTIDPTPLLQDNTPYRVSIRGLQDTSAAPMDGGYDVYFRTVDIAPAPITNFTLTGQYAAAAMKWTLPGITDLDQVVVRRNAGTTPPSAPNTGTSAYMGPASSATATGLANATSYAFRAWVKDRSGKWSSSVQAQLIGTYSTMSATTTAMDFGGSVTLSGSVVRVDTKAPLAGVPVSLYGRNKNSSTWREITRVTTSPTGTYSVTYKPNYSTVFAWGYNGSGELLGSRTGNWTVDVRPTITANLTATAITLGQSTTFYGYVRPQHAGSPVYLQRSTGSTWTTITSTKLNSTGNYGFSIKPTTRASYTYRVVFQSDGDHATAVSPAKSFTVS</sequence>
<name>A0A4R6KDX1_9ACTN</name>
<evidence type="ECO:0000256" key="4">
    <source>
        <dbReference type="ARBA" id="ARBA00022670"/>
    </source>
</evidence>
<dbReference type="Pfam" id="PF13205">
    <property type="entry name" value="Big_5"/>
    <property type="match status" value="1"/>
</dbReference>
<dbReference type="GO" id="GO:0004252">
    <property type="term" value="F:serine-type endopeptidase activity"/>
    <property type="evidence" value="ECO:0007669"/>
    <property type="project" value="UniProtKB-UniRule"/>
</dbReference>
<dbReference type="Gene3D" id="2.60.120.380">
    <property type="match status" value="1"/>
</dbReference>
<reference evidence="12 13" key="1">
    <citation type="submission" date="2019-03" db="EMBL/GenBank/DDBJ databases">
        <title>Genomic Encyclopedia of Type Strains, Phase III (KMG-III): the genomes of soil and plant-associated and newly described type strains.</title>
        <authorList>
            <person name="Whitman W."/>
        </authorList>
    </citation>
    <scope>NUCLEOTIDE SEQUENCE [LARGE SCALE GENOMIC DNA]</scope>
    <source>
        <strain evidence="12 13">VKM Ac-2527</strain>
    </source>
</reference>
<dbReference type="EMBL" id="SNWQ01000007">
    <property type="protein sequence ID" value="TDO48648.1"/>
    <property type="molecule type" value="Genomic_DNA"/>
</dbReference>
<keyword evidence="7 8" id="KW-0720">Serine protease</keyword>
<evidence type="ECO:0000256" key="1">
    <source>
        <dbReference type="ARBA" id="ARBA00004613"/>
    </source>
</evidence>
<dbReference type="PROSITE" id="PS51892">
    <property type="entry name" value="SUBTILASE"/>
    <property type="match status" value="1"/>
</dbReference>
<dbReference type="Gene3D" id="2.60.40.1220">
    <property type="match status" value="1"/>
</dbReference>
<evidence type="ECO:0000256" key="8">
    <source>
        <dbReference type="PROSITE-ProRule" id="PRU01240"/>
    </source>
</evidence>
<evidence type="ECO:0000256" key="5">
    <source>
        <dbReference type="ARBA" id="ARBA00022729"/>
    </source>
</evidence>
<dbReference type="InterPro" id="IPR022398">
    <property type="entry name" value="Peptidase_S8_His-AS"/>
</dbReference>
<feature type="active site" description="Charge relay system" evidence="8">
    <location>
        <position position="200"/>
    </location>
</feature>
<dbReference type="InterPro" id="IPR032812">
    <property type="entry name" value="SbsA_Ig"/>
</dbReference>
<dbReference type="Pfam" id="PF00082">
    <property type="entry name" value="Peptidase_S8"/>
    <property type="match status" value="1"/>
</dbReference>
<evidence type="ECO:0000259" key="10">
    <source>
        <dbReference type="Pfam" id="PF00082"/>
    </source>
</evidence>
<dbReference type="InterPro" id="IPR034084">
    <property type="entry name" value="Thermitase-like_dom"/>
</dbReference>
<dbReference type="PROSITE" id="PS00136">
    <property type="entry name" value="SUBTILASE_ASP"/>
    <property type="match status" value="1"/>
</dbReference>